<feature type="transmembrane region" description="Helical" evidence="4">
    <location>
        <begin position="286"/>
        <end position="304"/>
    </location>
</feature>
<feature type="transmembrane region" description="Helical" evidence="4">
    <location>
        <begin position="21"/>
        <end position="40"/>
    </location>
</feature>
<feature type="transmembrane region" description="Helical" evidence="4">
    <location>
        <begin position="258"/>
        <end position="279"/>
    </location>
</feature>
<feature type="domain" description="Major facilitator superfamily (MFS) profile" evidence="5">
    <location>
        <begin position="22"/>
        <end position="403"/>
    </location>
</feature>
<feature type="transmembrane region" description="Helical" evidence="4">
    <location>
        <begin position="88"/>
        <end position="107"/>
    </location>
</feature>
<comment type="caution">
    <text evidence="6">The sequence shown here is derived from an EMBL/GenBank/DDBJ whole genome shotgun (WGS) entry which is preliminary data.</text>
</comment>
<feature type="transmembrane region" description="Helical" evidence="4">
    <location>
        <begin position="223"/>
        <end position="246"/>
    </location>
</feature>
<dbReference type="InterPro" id="IPR036259">
    <property type="entry name" value="MFS_trans_sf"/>
</dbReference>
<dbReference type="InterPro" id="IPR020846">
    <property type="entry name" value="MFS_dom"/>
</dbReference>
<feature type="transmembrane region" description="Helical" evidence="4">
    <location>
        <begin position="113"/>
        <end position="135"/>
    </location>
</feature>
<dbReference type="PANTHER" id="PTHR23537">
    <property type="match status" value="1"/>
</dbReference>
<dbReference type="Proteomes" id="UP000255165">
    <property type="component" value="Unassembled WGS sequence"/>
</dbReference>
<sequence>MSTHAAGLTSAEIDRRLVWRYIFAGLCASLVSIGLARFAFTPLIPELIQSHWFPATTVVYLGAANLAGYVLGALIGRRIANWLTNERVLRLMMVLISLAFVACAYPLSFLWYFSWRFISGVAGGVVMVLLAGTILPHVPQARRGAAGGAIFLGLGLGIAGSGTLIPLLLKLGLAQTWIGLAAVSALLTAASWFAWPSGKLAAKGVHAPTSTHDMVRFGRAVRLLYGQYALMAASAVPPMVFLVDFVTRGLGRSADQGALFWAIYGLGAIVGPPLYGYMADRLRPRAVARAVCAAMLPVLAAFYITDNIYVLGILTLAIGTFAPGMVPLALACVHELVPHNGPRQNIAWTRASIISAVALAIGAYGFSALYGATGGNHRVLFLTGAALLVLAILADLFGRVVPTQHGDYP</sequence>
<dbReference type="SUPFAM" id="SSF103473">
    <property type="entry name" value="MFS general substrate transporter"/>
    <property type="match status" value="1"/>
</dbReference>
<dbReference type="PROSITE" id="PS50850">
    <property type="entry name" value="MFS"/>
    <property type="match status" value="1"/>
</dbReference>
<dbReference type="GO" id="GO:0005886">
    <property type="term" value="C:plasma membrane"/>
    <property type="evidence" value="ECO:0007669"/>
    <property type="project" value="TreeGrafter"/>
</dbReference>
<evidence type="ECO:0000256" key="3">
    <source>
        <dbReference type="ARBA" id="ARBA00023136"/>
    </source>
</evidence>
<organism evidence="6 7">
    <name type="scientific">Cupriavidus lacunae</name>
    <dbReference type="NCBI Taxonomy" id="2666307"/>
    <lineage>
        <taxon>Bacteria</taxon>
        <taxon>Pseudomonadati</taxon>
        <taxon>Pseudomonadota</taxon>
        <taxon>Betaproteobacteria</taxon>
        <taxon>Burkholderiales</taxon>
        <taxon>Burkholderiaceae</taxon>
        <taxon>Cupriavidus</taxon>
    </lineage>
</organism>
<dbReference type="GO" id="GO:0022857">
    <property type="term" value="F:transmembrane transporter activity"/>
    <property type="evidence" value="ECO:0007669"/>
    <property type="project" value="InterPro"/>
</dbReference>
<reference evidence="7" key="1">
    <citation type="submission" date="2018-06" db="EMBL/GenBank/DDBJ databases">
        <authorList>
            <person name="Feng T."/>
            <person name="Jeon C.O."/>
        </authorList>
    </citation>
    <scope>NUCLEOTIDE SEQUENCE [LARGE SCALE GENOMIC DNA]</scope>
    <source>
        <strain evidence="7">S23</strain>
    </source>
</reference>
<evidence type="ECO:0000256" key="1">
    <source>
        <dbReference type="ARBA" id="ARBA00022692"/>
    </source>
</evidence>
<feature type="transmembrane region" description="Helical" evidence="4">
    <location>
        <begin position="353"/>
        <end position="373"/>
    </location>
</feature>
<feature type="transmembrane region" description="Helical" evidence="4">
    <location>
        <begin position="310"/>
        <end position="333"/>
    </location>
</feature>
<keyword evidence="1 4" id="KW-0812">Transmembrane</keyword>
<protein>
    <submittedName>
        <fullName evidence="6">MFS transporter</fullName>
    </submittedName>
</protein>
<evidence type="ECO:0000259" key="5">
    <source>
        <dbReference type="PROSITE" id="PS50850"/>
    </source>
</evidence>
<keyword evidence="2 4" id="KW-1133">Transmembrane helix</keyword>
<name>A0A370NYN8_9BURK</name>
<feature type="transmembrane region" description="Helical" evidence="4">
    <location>
        <begin position="175"/>
        <end position="195"/>
    </location>
</feature>
<evidence type="ECO:0000313" key="6">
    <source>
        <dbReference type="EMBL" id="RDK10675.1"/>
    </source>
</evidence>
<keyword evidence="7" id="KW-1185">Reference proteome</keyword>
<dbReference type="PANTHER" id="PTHR23537:SF1">
    <property type="entry name" value="SUGAR TRANSPORTER"/>
    <property type="match status" value="1"/>
</dbReference>
<feature type="transmembrane region" description="Helical" evidence="4">
    <location>
        <begin position="52"/>
        <end position="76"/>
    </location>
</feature>
<evidence type="ECO:0000313" key="7">
    <source>
        <dbReference type="Proteomes" id="UP000255165"/>
    </source>
</evidence>
<evidence type="ECO:0000256" key="2">
    <source>
        <dbReference type="ARBA" id="ARBA00022989"/>
    </source>
</evidence>
<proteinExistence type="predicted"/>
<keyword evidence="3 4" id="KW-0472">Membrane</keyword>
<dbReference type="Gene3D" id="1.20.1250.20">
    <property type="entry name" value="MFS general substrate transporter like domains"/>
    <property type="match status" value="2"/>
</dbReference>
<dbReference type="InterPro" id="IPR010645">
    <property type="entry name" value="MFS_4"/>
</dbReference>
<dbReference type="RefSeq" id="WP_115014112.1">
    <property type="nucleotide sequence ID" value="NZ_QKWJ01000007.1"/>
</dbReference>
<gene>
    <name evidence="6" type="ORF">DN412_08605</name>
</gene>
<feature type="transmembrane region" description="Helical" evidence="4">
    <location>
        <begin position="379"/>
        <end position="398"/>
    </location>
</feature>
<dbReference type="EMBL" id="QKWJ01000007">
    <property type="protein sequence ID" value="RDK10675.1"/>
    <property type="molecule type" value="Genomic_DNA"/>
</dbReference>
<accession>A0A370NYN8</accession>
<dbReference type="Pfam" id="PF06779">
    <property type="entry name" value="MFS_4"/>
    <property type="match status" value="1"/>
</dbReference>
<evidence type="ECO:0000256" key="4">
    <source>
        <dbReference type="SAM" id="Phobius"/>
    </source>
</evidence>
<dbReference type="AlphaFoldDB" id="A0A370NYN8"/>
<feature type="transmembrane region" description="Helical" evidence="4">
    <location>
        <begin position="147"/>
        <end position="169"/>
    </location>
</feature>